<dbReference type="Proteomes" id="UP001148737">
    <property type="component" value="Unassembled WGS sequence"/>
</dbReference>
<proteinExistence type="predicted"/>
<evidence type="ECO:0000313" key="1">
    <source>
        <dbReference type="EMBL" id="KAJ3496446.1"/>
    </source>
</evidence>
<keyword evidence="2" id="KW-1185">Reference proteome</keyword>
<gene>
    <name evidence="1" type="ORF">NLG97_g2651</name>
</gene>
<protein>
    <submittedName>
        <fullName evidence="1">Uncharacterized protein</fullName>
    </submittedName>
</protein>
<organism evidence="1 2">
    <name type="scientific">Lecanicillium saksenae</name>
    <dbReference type="NCBI Taxonomy" id="468837"/>
    <lineage>
        <taxon>Eukaryota</taxon>
        <taxon>Fungi</taxon>
        <taxon>Dikarya</taxon>
        <taxon>Ascomycota</taxon>
        <taxon>Pezizomycotina</taxon>
        <taxon>Sordariomycetes</taxon>
        <taxon>Hypocreomycetidae</taxon>
        <taxon>Hypocreales</taxon>
        <taxon>Cordycipitaceae</taxon>
        <taxon>Lecanicillium</taxon>
    </lineage>
</organism>
<dbReference type="EMBL" id="JANAKD010000189">
    <property type="protein sequence ID" value="KAJ3496446.1"/>
    <property type="molecule type" value="Genomic_DNA"/>
</dbReference>
<reference evidence="1" key="1">
    <citation type="submission" date="2022-07" db="EMBL/GenBank/DDBJ databases">
        <title>Genome Sequence of Lecanicillium saksenae.</title>
        <authorList>
            <person name="Buettner E."/>
        </authorList>
    </citation>
    <scope>NUCLEOTIDE SEQUENCE</scope>
    <source>
        <strain evidence="1">VT-O1</strain>
    </source>
</reference>
<comment type="caution">
    <text evidence="1">The sequence shown here is derived from an EMBL/GenBank/DDBJ whole genome shotgun (WGS) entry which is preliminary data.</text>
</comment>
<accession>A0ACC1R2Z9</accession>
<name>A0ACC1R2Z9_9HYPO</name>
<sequence length="419" mass="48306">MRNDHGIVIEDDERPAKKALQQSLEVAFSRAEGMSRAILARDEQSILRNTIDLDAFYEAQIQLITRRRLPLNCVSWPEYQALLCAVNPRADEVLIQSGNTALAHIERSYAVHRENIKAQLRAAKSQIHFSIDLWSSPHCKAFLGICGQWVDVDYRPRQALLGLPNMQHSHSGEAMAQHLVNTVRYFNIAGNVGYFTSDNATANDTCLWAVATALQPNLASEWTLPSAVKEALSAAIHEADHGIEVTVAESLQRQLRQKTGRALGIDNATRWNSWYMLLRTALEKRDKLMVFQQEHHRALGEDTLTQEDWDVLRLTADFLQPFWQATLAEERKWSSLDQLLYHMDILLKHFEDTKKTYSNNRRLVHSIYMGWFILDKYYFKTDETPVYLAALLLHPSKRLKYLRQNWQRDWHANAISKAQ</sequence>
<evidence type="ECO:0000313" key="2">
    <source>
        <dbReference type="Proteomes" id="UP001148737"/>
    </source>
</evidence>